<dbReference type="OrthoDB" id="1742084at2759"/>
<dbReference type="InterPro" id="IPR036427">
    <property type="entry name" value="Bromodomain-like_sf"/>
</dbReference>
<feature type="compositionally biased region" description="Basic and acidic residues" evidence="9">
    <location>
        <begin position="148"/>
        <end position="161"/>
    </location>
</feature>
<protein>
    <recommendedName>
        <fullName evidence="14">RSC complex subunit</fullName>
    </recommendedName>
</protein>
<evidence type="ECO:0000313" key="12">
    <source>
        <dbReference type="EMBL" id="CCG83751.1"/>
    </source>
</evidence>
<sequence>MVLTKPQRDATKALLTQLQAYEAEGRKLADVFQELPPKKDLPDYYHVVKKPMALDIVKGRARNGKYHTFTGFLKDLAQIFYNAKLYNVNKSIIYADATTLENFLNTEIAKLHKEDMCTEQELPKVGAVPDASDDEEMEDAGSSDAEEADSKQPKAELKHENSATPGAEEGRASPSAGKKRGRPPRVESPDETRMKNILRSIRKIQRDGEFLFEPFEKLPDAKDYPDYYIHVKNPMSLALVKKNVKRKVYPAVNGIEQFVADVKTIFTNAQFFNEDKSEIHKDATYILGQLDAIINTEIARPDAEFVNMDTQEKFSNQSGSMVKLSRVAVSKILQRGEEYKVGDWVYLENPNDAANPIIAQIFRTWQNSEGQYWINVCWYYRPFQTVHRADKLWYEKEVVKTGQYRDHSATELIGHCYVMYVTKYVRGRPKEWTGTEDDLWVCENRYNEEAKTYNKIKAWKSCVPDESREQSSNYDMNLFPELRQAKRFLSPLLRLMPEDKSLWVDPPENDTESVKWPEPRERGGPKGPPVEGNILVTAIPSEERLKEINGELPKPEPVVVAPVPQKAEPPRALTNISAAAAPGTPSHPPTPQGQTPYHNIPKSATHNTFQGPGIQQNQATIQQIYQRPVQSNRQNSASQVPNFQGNTAGTPPVYATPQYGRQVMPHQTPQQQPAPYQQTPRQNTNSGYRPPVVNSAPILPPLPANTNKLNSLGSQVNPTAMIFLNSLGIKEETRAWFLRDGNGEILWFSVPPQDTVGPAQEGGEVTHSARYSAWKKRKRMEEEVMES</sequence>
<dbReference type="SMART" id="SM00439">
    <property type="entry name" value="BAH"/>
    <property type="match status" value="1"/>
</dbReference>
<dbReference type="GO" id="GO:0003682">
    <property type="term" value="F:chromatin binding"/>
    <property type="evidence" value="ECO:0007669"/>
    <property type="project" value="InterPro"/>
</dbReference>
<evidence type="ECO:0000256" key="8">
    <source>
        <dbReference type="PROSITE-ProRule" id="PRU00035"/>
    </source>
</evidence>
<dbReference type="CDD" id="cd04717">
    <property type="entry name" value="BAH_polybromo"/>
    <property type="match status" value="1"/>
</dbReference>
<dbReference type="EMBL" id="CAHR02000174">
    <property type="protein sequence ID" value="CCG83751.1"/>
    <property type="molecule type" value="Genomic_DNA"/>
</dbReference>
<gene>
    <name evidence="12" type="ORF">TAPDE_004069</name>
</gene>
<dbReference type="PANTHER" id="PTHR16062">
    <property type="entry name" value="SWI/SNF-RELATED"/>
    <property type="match status" value="1"/>
</dbReference>
<evidence type="ECO:0000259" key="10">
    <source>
        <dbReference type="PROSITE" id="PS50014"/>
    </source>
</evidence>
<feature type="compositionally biased region" description="Polar residues" evidence="9">
    <location>
        <begin position="592"/>
        <end position="610"/>
    </location>
</feature>
<keyword evidence="5 8" id="KW-0103">Bromodomain</keyword>
<feature type="compositionally biased region" description="Low complexity" evidence="9">
    <location>
        <begin position="665"/>
        <end position="682"/>
    </location>
</feature>
<feature type="compositionally biased region" description="Polar residues" evidence="9">
    <location>
        <begin position="628"/>
        <end position="649"/>
    </location>
</feature>
<dbReference type="InterPro" id="IPR037382">
    <property type="entry name" value="Rsc/polybromo"/>
</dbReference>
<keyword evidence="3" id="KW-0156">Chromatin regulator</keyword>
<comment type="caution">
    <text evidence="12">The sequence shown here is derived from an EMBL/GenBank/DDBJ whole genome shotgun (WGS) entry which is preliminary data.</text>
</comment>
<evidence type="ECO:0000256" key="7">
    <source>
        <dbReference type="ARBA" id="ARBA00023242"/>
    </source>
</evidence>
<dbReference type="InterPro" id="IPR043151">
    <property type="entry name" value="BAH_sf"/>
</dbReference>
<dbReference type="eggNOG" id="KOG1827">
    <property type="taxonomic scope" value="Eukaryota"/>
</dbReference>
<dbReference type="CDD" id="cd04369">
    <property type="entry name" value="Bromodomain"/>
    <property type="match status" value="1"/>
</dbReference>
<dbReference type="Proteomes" id="UP000013776">
    <property type="component" value="Unassembled WGS sequence"/>
</dbReference>
<feature type="region of interest" description="Disordered" evidence="9">
    <location>
        <begin position="578"/>
        <end position="612"/>
    </location>
</feature>
<keyword evidence="6" id="KW-0804">Transcription</keyword>
<dbReference type="InterPro" id="IPR001025">
    <property type="entry name" value="BAH_dom"/>
</dbReference>
<dbReference type="STRING" id="1097556.R4XCZ9"/>
<feature type="domain" description="Bromo" evidence="10">
    <location>
        <begin position="207"/>
        <end position="280"/>
    </location>
</feature>
<accession>R4XCZ9</accession>
<dbReference type="SMART" id="SM00297">
    <property type="entry name" value="BROMO"/>
    <property type="match status" value="2"/>
</dbReference>
<evidence type="ECO:0000256" key="3">
    <source>
        <dbReference type="ARBA" id="ARBA00022853"/>
    </source>
</evidence>
<evidence type="ECO:0000313" key="13">
    <source>
        <dbReference type="Proteomes" id="UP000013776"/>
    </source>
</evidence>
<feature type="region of interest" description="Disordered" evidence="9">
    <location>
        <begin position="503"/>
        <end position="533"/>
    </location>
</feature>
<feature type="compositionally biased region" description="Basic and acidic residues" evidence="9">
    <location>
        <begin position="184"/>
        <end position="194"/>
    </location>
</feature>
<evidence type="ECO:0008006" key="14">
    <source>
        <dbReference type="Google" id="ProtNLM"/>
    </source>
</evidence>
<evidence type="ECO:0000256" key="9">
    <source>
        <dbReference type="SAM" id="MobiDB-lite"/>
    </source>
</evidence>
<dbReference type="SUPFAM" id="SSF47370">
    <property type="entry name" value="Bromodomain"/>
    <property type="match status" value="2"/>
</dbReference>
<evidence type="ECO:0000256" key="4">
    <source>
        <dbReference type="ARBA" id="ARBA00023015"/>
    </source>
</evidence>
<feature type="region of interest" description="Disordered" evidence="9">
    <location>
        <begin position="628"/>
        <end position="692"/>
    </location>
</feature>
<evidence type="ECO:0000256" key="5">
    <source>
        <dbReference type="ARBA" id="ARBA00023117"/>
    </source>
</evidence>
<reference evidence="12 13" key="1">
    <citation type="journal article" date="2013" name="MBio">
        <title>Genome sequencing of the plant pathogen Taphrina deformans, the causal agent of peach leaf curl.</title>
        <authorList>
            <person name="Cisse O.H."/>
            <person name="Almeida J.M.G.C.F."/>
            <person name="Fonseca A."/>
            <person name="Kumar A.A."/>
            <person name="Salojaervi J."/>
            <person name="Overmyer K."/>
            <person name="Hauser P.M."/>
            <person name="Pagni M."/>
        </authorList>
    </citation>
    <scope>NUCLEOTIDE SEQUENCE [LARGE SCALE GENOMIC DNA]</scope>
    <source>
        <strain evidence="13">PYCC 5710 / ATCC 11124 / CBS 356.35 / IMI 108563 / JCM 9778 / NBRC 8474</strain>
    </source>
</reference>
<dbReference type="Gene3D" id="2.30.30.490">
    <property type="match status" value="1"/>
</dbReference>
<dbReference type="GO" id="GO:0040029">
    <property type="term" value="P:epigenetic regulation of gene expression"/>
    <property type="evidence" value="ECO:0007669"/>
    <property type="project" value="UniProtKB-ARBA"/>
</dbReference>
<dbReference type="PROSITE" id="PS00633">
    <property type="entry name" value="BROMODOMAIN_1"/>
    <property type="match status" value="1"/>
</dbReference>
<dbReference type="Pfam" id="PF01426">
    <property type="entry name" value="BAH"/>
    <property type="match status" value="1"/>
</dbReference>
<dbReference type="Pfam" id="PF00439">
    <property type="entry name" value="Bromodomain"/>
    <property type="match status" value="2"/>
</dbReference>
<evidence type="ECO:0000256" key="6">
    <source>
        <dbReference type="ARBA" id="ARBA00023163"/>
    </source>
</evidence>
<dbReference type="InterPro" id="IPR018359">
    <property type="entry name" value="Bromodomain_CS"/>
</dbReference>
<dbReference type="VEuPathDB" id="FungiDB:TAPDE_004069"/>
<proteinExistence type="predicted"/>
<feature type="compositionally biased region" description="Basic and acidic residues" evidence="9">
    <location>
        <begin position="512"/>
        <end position="524"/>
    </location>
</feature>
<keyword evidence="2" id="KW-0677">Repeat</keyword>
<dbReference type="AlphaFoldDB" id="R4XCZ9"/>
<feature type="domain" description="Bromo" evidence="10">
    <location>
        <begin position="24"/>
        <end position="94"/>
    </location>
</feature>
<evidence type="ECO:0000259" key="11">
    <source>
        <dbReference type="PROSITE" id="PS51038"/>
    </source>
</evidence>
<name>R4XCZ9_TAPDE</name>
<keyword evidence="7" id="KW-0539">Nucleus</keyword>
<feature type="domain" description="BAH" evidence="11">
    <location>
        <begin position="337"/>
        <end position="457"/>
    </location>
</feature>
<dbReference type="InterPro" id="IPR001487">
    <property type="entry name" value="Bromodomain"/>
</dbReference>
<comment type="subcellular location">
    <subcellularLocation>
        <location evidence="1">Nucleus</location>
    </subcellularLocation>
</comment>
<dbReference type="GO" id="GO:0016586">
    <property type="term" value="C:RSC-type complex"/>
    <property type="evidence" value="ECO:0007669"/>
    <property type="project" value="InterPro"/>
</dbReference>
<dbReference type="PROSITE" id="PS51038">
    <property type="entry name" value="BAH"/>
    <property type="match status" value="1"/>
</dbReference>
<organism evidence="12 13">
    <name type="scientific">Taphrina deformans (strain PYCC 5710 / ATCC 11124 / CBS 356.35 / IMI 108563 / JCM 9778 / NBRC 8474)</name>
    <name type="common">Peach leaf curl fungus</name>
    <name type="synonym">Lalaria deformans</name>
    <dbReference type="NCBI Taxonomy" id="1097556"/>
    <lineage>
        <taxon>Eukaryota</taxon>
        <taxon>Fungi</taxon>
        <taxon>Dikarya</taxon>
        <taxon>Ascomycota</taxon>
        <taxon>Taphrinomycotina</taxon>
        <taxon>Taphrinomycetes</taxon>
        <taxon>Taphrinales</taxon>
        <taxon>Taphrinaceae</taxon>
        <taxon>Taphrina</taxon>
    </lineage>
</organism>
<dbReference type="Gene3D" id="1.20.920.10">
    <property type="entry name" value="Bromodomain-like"/>
    <property type="match status" value="2"/>
</dbReference>
<dbReference type="PANTHER" id="PTHR16062:SF21">
    <property type="entry name" value="CHROMATIN STRUCTURE-REMODELING COMPLEX SUBUNIT RSC1-RELATED"/>
    <property type="match status" value="1"/>
</dbReference>
<dbReference type="GO" id="GO:0006368">
    <property type="term" value="P:transcription elongation by RNA polymerase II"/>
    <property type="evidence" value="ECO:0007669"/>
    <property type="project" value="TreeGrafter"/>
</dbReference>
<keyword evidence="13" id="KW-1185">Reference proteome</keyword>
<evidence type="ECO:0000256" key="1">
    <source>
        <dbReference type="ARBA" id="ARBA00004123"/>
    </source>
</evidence>
<dbReference type="PRINTS" id="PR00503">
    <property type="entry name" value="BROMODOMAIN"/>
</dbReference>
<feature type="compositionally biased region" description="Acidic residues" evidence="9">
    <location>
        <begin position="131"/>
        <end position="147"/>
    </location>
</feature>
<keyword evidence="4" id="KW-0805">Transcription regulation</keyword>
<feature type="region of interest" description="Disordered" evidence="9">
    <location>
        <begin position="120"/>
        <end position="196"/>
    </location>
</feature>
<dbReference type="PROSITE" id="PS50014">
    <property type="entry name" value="BROMODOMAIN_2"/>
    <property type="match status" value="2"/>
</dbReference>
<evidence type="ECO:0000256" key="2">
    <source>
        <dbReference type="ARBA" id="ARBA00022737"/>
    </source>
</evidence>